<proteinExistence type="predicted"/>
<evidence type="ECO:0000313" key="1">
    <source>
        <dbReference type="EMBL" id="EFJ21469.1"/>
    </source>
</evidence>
<dbReference type="InParanoid" id="D8S2J2"/>
<dbReference type="KEGG" id="smo:SELMODRAFT_417227"/>
<reference evidence="1 2" key="1">
    <citation type="journal article" date="2011" name="Science">
        <title>The Selaginella genome identifies genetic changes associated with the evolution of vascular plants.</title>
        <authorList>
            <person name="Banks J.A."/>
            <person name="Nishiyama T."/>
            <person name="Hasebe M."/>
            <person name="Bowman J.L."/>
            <person name="Gribskov M."/>
            <person name="dePamphilis C."/>
            <person name="Albert V.A."/>
            <person name="Aono N."/>
            <person name="Aoyama T."/>
            <person name="Ambrose B.A."/>
            <person name="Ashton N.W."/>
            <person name="Axtell M.J."/>
            <person name="Barker E."/>
            <person name="Barker M.S."/>
            <person name="Bennetzen J.L."/>
            <person name="Bonawitz N.D."/>
            <person name="Chapple C."/>
            <person name="Cheng C."/>
            <person name="Correa L.G."/>
            <person name="Dacre M."/>
            <person name="DeBarry J."/>
            <person name="Dreyer I."/>
            <person name="Elias M."/>
            <person name="Engstrom E.M."/>
            <person name="Estelle M."/>
            <person name="Feng L."/>
            <person name="Finet C."/>
            <person name="Floyd S.K."/>
            <person name="Frommer W.B."/>
            <person name="Fujita T."/>
            <person name="Gramzow L."/>
            <person name="Gutensohn M."/>
            <person name="Harholt J."/>
            <person name="Hattori M."/>
            <person name="Heyl A."/>
            <person name="Hirai T."/>
            <person name="Hiwatashi Y."/>
            <person name="Ishikawa M."/>
            <person name="Iwata M."/>
            <person name="Karol K.G."/>
            <person name="Koehler B."/>
            <person name="Kolukisaoglu U."/>
            <person name="Kubo M."/>
            <person name="Kurata T."/>
            <person name="Lalonde S."/>
            <person name="Li K."/>
            <person name="Li Y."/>
            <person name="Litt A."/>
            <person name="Lyons E."/>
            <person name="Manning G."/>
            <person name="Maruyama T."/>
            <person name="Michael T.P."/>
            <person name="Mikami K."/>
            <person name="Miyazaki S."/>
            <person name="Morinaga S."/>
            <person name="Murata T."/>
            <person name="Mueller-Roeber B."/>
            <person name="Nelson D.R."/>
            <person name="Obara M."/>
            <person name="Oguri Y."/>
            <person name="Olmstead R.G."/>
            <person name="Onodera N."/>
            <person name="Petersen B.L."/>
            <person name="Pils B."/>
            <person name="Prigge M."/>
            <person name="Rensing S.A."/>
            <person name="Riano-Pachon D.M."/>
            <person name="Roberts A.W."/>
            <person name="Sato Y."/>
            <person name="Scheller H.V."/>
            <person name="Schulz B."/>
            <person name="Schulz C."/>
            <person name="Shakirov E.V."/>
            <person name="Shibagaki N."/>
            <person name="Shinohara N."/>
            <person name="Shippen D.E."/>
            <person name="Soerensen I."/>
            <person name="Sotooka R."/>
            <person name="Sugimoto N."/>
            <person name="Sugita M."/>
            <person name="Sumikawa N."/>
            <person name="Tanurdzic M."/>
            <person name="Theissen G."/>
            <person name="Ulvskov P."/>
            <person name="Wakazuki S."/>
            <person name="Weng J.K."/>
            <person name="Willats W.W."/>
            <person name="Wipf D."/>
            <person name="Wolf P.G."/>
            <person name="Yang L."/>
            <person name="Zimmer A.D."/>
            <person name="Zhu Q."/>
            <person name="Mitros T."/>
            <person name="Hellsten U."/>
            <person name="Loque D."/>
            <person name="Otillar R."/>
            <person name="Salamov A."/>
            <person name="Schmutz J."/>
            <person name="Shapiro H."/>
            <person name="Lindquist E."/>
            <person name="Lucas S."/>
            <person name="Rokhsar D."/>
            <person name="Grigoriev I.V."/>
        </authorList>
    </citation>
    <scope>NUCLEOTIDE SEQUENCE [LARGE SCALE GENOMIC DNA]</scope>
</reference>
<dbReference type="EMBL" id="GL377599">
    <property type="protein sequence ID" value="EFJ21469.1"/>
    <property type="molecule type" value="Genomic_DNA"/>
</dbReference>
<accession>D8S2J2</accession>
<name>D8S2J2_SELML</name>
<organism evidence="2">
    <name type="scientific">Selaginella moellendorffii</name>
    <name type="common">Spikemoss</name>
    <dbReference type="NCBI Taxonomy" id="88036"/>
    <lineage>
        <taxon>Eukaryota</taxon>
        <taxon>Viridiplantae</taxon>
        <taxon>Streptophyta</taxon>
        <taxon>Embryophyta</taxon>
        <taxon>Tracheophyta</taxon>
        <taxon>Lycopodiopsida</taxon>
        <taxon>Selaginellales</taxon>
        <taxon>Selaginellaceae</taxon>
        <taxon>Selaginella</taxon>
    </lineage>
</organism>
<dbReference type="HOGENOM" id="CLU_2088996_0_0_1"/>
<keyword evidence="2" id="KW-1185">Reference proteome</keyword>
<gene>
    <name evidence="1" type="ORF">SELMODRAFT_417227</name>
</gene>
<evidence type="ECO:0000313" key="2">
    <source>
        <dbReference type="Proteomes" id="UP000001514"/>
    </source>
</evidence>
<protein>
    <submittedName>
        <fullName evidence="1">Uncharacterized protein</fullName>
    </submittedName>
</protein>
<dbReference type="AlphaFoldDB" id="D8S2J2"/>
<dbReference type="Gramene" id="EFJ21469">
    <property type="protein sequence ID" value="EFJ21469"/>
    <property type="gene ID" value="SELMODRAFT_417227"/>
</dbReference>
<sequence>MLHRRGFSAASLLRATGTVAAEAGKYFQIFKLRRQGPVCIAGLVTSFLARQDKCPAFVSKYNPSSAAALEELGRSFSEGTRSMERHCSGAEKKLMLLGFPVLPGTRLLVWTLLGMAM</sequence>
<dbReference type="Proteomes" id="UP000001514">
    <property type="component" value="Unassembled WGS sequence"/>
</dbReference>